<dbReference type="Proteomes" id="UP000239549">
    <property type="component" value="Unassembled WGS sequence"/>
</dbReference>
<sequence length="102" mass="11382">MLARGSKGSDVSELQLNLMKLGFNPGACSGFYDARTEEAVMIFQKENGIPISGITDRNTEERIYQLLRRMSINATGDGSRLSQNPRRKCDRMEPSPCRTISP</sequence>
<dbReference type="InterPro" id="IPR002477">
    <property type="entry name" value="Peptidoglycan-bd-like"/>
</dbReference>
<protein>
    <recommendedName>
        <fullName evidence="2">Peptidoglycan binding-like domain-containing protein</fullName>
    </recommendedName>
</protein>
<keyword evidence="4" id="KW-1185">Reference proteome</keyword>
<evidence type="ECO:0000313" key="4">
    <source>
        <dbReference type="Proteomes" id="UP000239549"/>
    </source>
</evidence>
<name>A0A2L2XC41_9FIRM</name>
<dbReference type="InterPro" id="IPR036366">
    <property type="entry name" value="PGBDSf"/>
</dbReference>
<dbReference type="EMBL" id="BFAV01000121">
    <property type="protein sequence ID" value="GBF33798.1"/>
    <property type="molecule type" value="Genomic_DNA"/>
</dbReference>
<dbReference type="Pfam" id="PF01471">
    <property type="entry name" value="PG_binding_1"/>
    <property type="match status" value="1"/>
</dbReference>
<organism evidence="3 4">
    <name type="scientific">Desulfocucumis palustris</name>
    <dbReference type="NCBI Taxonomy" id="1898651"/>
    <lineage>
        <taxon>Bacteria</taxon>
        <taxon>Bacillati</taxon>
        <taxon>Bacillota</taxon>
        <taxon>Clostridia</taxon>
        <taxon>Eubacteriales</taxon>
        <taxon>Desulfocucumaceae</taxon>
        <taxon>Desulfocucumis</taxon>
    </lineage>
</organism>
<gene>
    <name evidence="3" type="ORF">DCCM_2909</name>
</gene>
<evidence type="ECO:0000313" key="3">
    <source>
        <dbReference type="EMBL" id="GBF33798.1"/>
    </source>
</evidence>
<feature type="domain" description="Peptidoglycan binding-like" evidence="2">
    <location>
        <begin position="8"/>
        <end position="62"/>
    </location>
</feature>
<dbReference type="InterPro" id="IPR036365">
    <property type="entry name" value="PGBD-like_sf"/>
</dbReference>
<evidence type="ECO:0000256" key="1">
    <source>
        <dbReference type="SAM" id="MobiDB-lite"/>
    </source>
</evidence>
<feature type="compositionally biased region" description="Polar residues" evidence="1">
    <location>
        <begin position="75"/>
        <end position="84"/>
    </location>
</feature>
<comment type="caution">
    <text evidence="3">The sequence shown here is derived from an EMBL/GenBank/DDBJ whole genome shotgun (WGS) entry which is preliminary data.</text>
</comment>
<accession>A0A2L2XC41</accession>
<dbReference type="AlphaFoldDB" id="A0A2L2XC41"/>
<dbReference type="SUPFAM" id="SSF47090">
    <property type="entry name" value="PGBD-like"/>
    <property type="match status" value="1"/>
</dbReference>
<feature type="region of interest" description="Disordered" evidence="1">
    <location>
        <begin position="75"/>
        <end position="102"/>
    </location>
</feature>
<evidence type="ECO:0000259" key="2">
    <source>
        <dbReference type="Pfam" id="PF01471"/>
    </source>
</evidence>
<reference evidence="4" key="1">
    <citation type="submission" date="2018-02" db="EMBL/GenBank/DDBJ databases">
        <title>Genome sequence of Desulfocucumis palustris strain NAW-5.</title>
        <authorList>
            <person name="Watanabe M."/>
            <person name="Kojima H."/>
            <person name="Fukui M."/>
        </authorList>
    </citation>
    <scope>NUCLEOTIDE SEQUENCE [LARGE SCALE GENOMIC DNA]</scope>
    <source>
        <strain evidence="4">NAW-5</strain>
    </source>
</reference>
<proteinExistence type="predicted"/>
<dbReference type="RefSeq" id="WP_207655573.1">
    <property type="nucleotide sequence ID" value="NZ_BFAV01000121.1"/>
</dbReference>
<dbReference type="Gene3D" id="1.10.101.10">
    <property type="entry name" value="PGBD-like superfamily/PGBD"/>
    <property type="match status" value="1"/>
</dbReference>